<dbReference type="InterPro" id="IPR035906">
    <property type="entry name" value="MetI-like_sf"/>
</dbReference>
<feature type="transmembrane region" description="Helical" evidence="7">
    <location>
        <begin position="141"/>
        <end position="162"/>
    </location>
</feature>
<comment type="similarity">
    <text evidence="7">Belongs to the binding-protein-dependent transport system permease family.</text>
</comment>
<keyword evidence="3" id="KW-1003">Cell membrane</keyword>
<keyword evidence="6 7" id="KW-0472">Membrane</keyword>
<evidence type="ECO:0000313" key="10">
    <source>
        <dbReference type="Proteomes" id="UP000479114"/>
    </source>
</evidence>
<reference evidence="9 10" key="1">
    <citation type="submission" date="2020-02" db="EMBL/GenBank/DDBJ databases">
        <title>Paenibacillus sp. nov., isolated from rhizosphere soil of tomato.</title>
        <authorList>
            <person name="Weon H.-Y."/>
            <person name="Lee S.A."/>
        </authorList>
    </citation>
    <scope>NUCLEOTIDE SEQUENCE [LARGE SCALE GENOMIC DNA]</scope>
    <source>
        <strain evidence="9 10">14171R-81</strain>
    </source>
</reference>
<dbReference type="KEGG" id="prz:GZH47_09765"/>
<dbReference type="GO" id="GO:0055085">
    <property type="term" value="P:transmembrane transport"/>
    <property type="evidence" value="ECO:0007669"/>
    <property type="project" value="InterPro"/>
</dbReference>
<dbReference type="PANTHER" id="PTHR43744:SF1">
    <property type="entry name" value="BINDING-PROTEIN-DEPENDENT TRANSPORT SYSTEMS INNER MEMBRANE COMPONENT"/>
    <property type="match status" value="1"/>
</dbReference>
<keyword evidence="10" id="KW-1185">Reference proteome</keyword>
<feature type="transmembrane region" description="Helical" evidence="7">
    <location>
        <begin position="174"/>
        <end position="191"/>
    </location>
</feature>
<evidence type="ECO:0000256" key="6">
    <source>
        <dbReference type="ARBA" id="ARBA00023136"/>
    </source>
</evidence>
<dbReference type="Proteomes" id="UP000479114">
    <property type="component" value="Chromosome"/>
</dbReference>
<feature type="transmembrane region" description="Helical" evidence="7">
    <location>
        <begin position="261"/>
        <end position="292"/>
    </location>
</feature>
<proteinExistence type="inferred from homology"/>
<feature type="transmembrane region" description="Helical" evidence="7">
    <location>
        <begin position="216"/>
        <end position="241"/>
    </location>
</feature>
<dbReference type="GO" id="GO:0005886">
    <property type="term" value="C:plasma membrane"/>
    <property type="evidence" value="ECO:0007669"/>
    <property type="project" value="UniProtKB-SubCell"/>
</dbReference>
<evidence type="ECO:0000256" key="4">
    <source>
        <dbReference type="ARBA" id="ARBA00022692"/>
    </source>
</evidence>
<dbReference type="InterPro" id="IPR000515">
    <property type="entry name" value="MetI-like"/>
</dbReference>
<evidence type="ECO:0000256" key="1">
    <source>
        <dbReference type="ARBA" id="ARBA00004651"/>
    </source>
</evidence>
<evidence type="ECO:0000256" key="5">
    <source>
        <dbReference type="ARBA" id="ARBA00022989"/>
    </source>
</evidence>
<evidence type="ECO:0000256" key="2">
    <source>
        <dbReference type="ARBA" id="ARBA00022448"/>
    </source>
</evidence>
<sequence>MLERAPKAGKAASAAGRPNLFRLFRLRRAKRVNHSWWGNAIAFLVLCAVAAFMALPLVFSINNAFKPLDEIFVFPPRFLVRNPTLTNFGDLFSLLSNSWVPFSRYVFNTVFITLAGTVGHVILASAAAFVLAKYQFKGKNLIFTMIVLSLMFSGQVTMIPNYMTMAWLGWIDSYASIIVPAFAYPLGLYLMKQFMEMIPDSLLEAAKIDGASDYRIFWQIVMPLVKPAWMTLTILLFQMLWGTDGGNFVYSEQLKTLHYAVTQIVLGGIARTGAAAAVSLLLMSVPILFFLFSQSKIIQTMATSGMKD</sequence>
<organism evidence="9 10">
    <name type="scientific">Paenibacillus rhizovicinus</name>
    <dbReference type="NCBI Taxonomy" id="2704463"/>
    <lineage>
        <taxon>Bacteria</taxon>
        <taxon>Bacillati</taxon>
        <taxon>Bacillota</taxon>
        <taxon>Bacilli</taxon>
        <taxon>Bacillales</taxon>
        <taxon>Paenibacillaceae</taxon>
        <taxon>Paenibacillus</taxon>
    </lineage>
</organism>
<dbReference type="CDD" id="cd06261">
    <property type="entry name" value="TM_PBP2"/>
    <property type="match status" value="1"/>
</dbReference>
<dbReference type="Gene3D" id="1.10.3720.10">
    <property type="entry name" value="MetI-like"/>
    <property type="match status" value="1"/>
</dbReference>
<evidence type="ECO:0000313" key="9">
    <source>
        <dbReference type="EMBL" id="QHW35008.1"/>
    </source>
</evidence>
<feature type="domain" description="ABC transmembrane type-1" evidence="8">
    <location>
        <begin position="106"/>
        <end position="293"/>
    </location>
</feature>
<dbReference type="PROSITE" id="PS50928">
    <property type="entry name" value="ABC_TM1"/>
    <property type="match status" value="1"/>
</dbReference>
<dbReference type="SUPFAM" id="SSF161098">
    <property type="entry name" value="MetI-like"/>
    <property type="match status" value="1"/>
</dbReference>
<accession>A0A6C0P8Z7</accession>
<dbReference type="EMBL" id="CP048286">
    <property type="protein sequence ID" value="QHW35008.1"/>
    <property type="molecule type" value="Genomic_DNA"/>
</dbReference>
<keyword evidence="5 7" id="KW-1133">Transmembrane helix</keyword>
<evidence type="ECO:0000259" key="8">
    <source>
        <dbReference type="PROSITE" id="PS50928"/>
    </source>
</evidence>
<keyword evidence="2 7" id="KW-0813">Transport</keyword>
<gene>
    <name evidence="9" type="ORF">GZH47_09765</name>
</gene>
<protein>
    <submittedName>
        <fullName evidence="9">Carbohydrate ABC transporter permease</fullName>
    </submittedName>
</protein>
<keyword evidence="4 7" id="KW-0812">Transmembrane</keyword>
<feature type="transmembrane region" description="Helical" evidence="7">
    <location>
        <begin position="105"/>
        <end position="129"/>
    </location>
</feature>
<evidence type="ECO:0000256" key="3">
    <source>
        <dbReference type="ARBA" id="ARBA00022475"/>
    </source>
</evidence>
<name>A0A6C0P8Z7_9BACL</name>
<evidence type="ECO:0000256" key="7">
    <source>
        <dbReference type="RuleBase" id="RU363032"/>
    </source>
</evidence>
<dbReference type="Pfam" id="PF00528">
    <property type="entry name" value="BPD_transp_1"/>
    <property type="match status" value="1"/>
</dbReference>
<dbReference type="PANTHER" id="PTHR43744">
    <property type="entry name" value="ABC TRANSPORTER PERMEASE PROTEIN MG189-RELATED-RELATED"/>
    <property type="match status" value="1"/>
</dbReference>
<comment type="subcellular location">
    <subcellularLocation>
        <location evidence="1 7">Cell membrane</location>
        <topology evidence="1 7">Multi-pass membrane protein</topology>
    </subcellularLocation>
</comment>
<dbReference type="AlphaFoldDB" id="A0A6C0P8Z7"/>
<feature type="transmembrane region" description="Helical" evidence="7">
    <location>
        <begin position="36"/>
        <end position="59"/>
    </location>
</feature>